<dbReference type="InterPro" id="IPR004637">
    <property type="entry name" value="Dat"/>
</dbReference>
<comment type="similarity">
    <text evidence="2">Belongs to the class-III pyridoxal-phosphate-dependent aminotransferase family.</text>
</comment>
<sequence>MGTAFEVDETIKNNLSSNLSLMDYPNPSELYNLSSDLILKEQEQHESSVRSYPRRLPIAIKQAYGALVEDMKGQIYLDCLAGAGTLALGYNHSEINQALKKQLDSGLPYQTLDIATESKTHFIKTVKSFLPPSLANDSVIQFCGPSGADAVEAAIKLAKQTTGRNGMFAFRGAYHGMTNGTMAMMGNLSTKSRRTGLMSDVHFMPFPYALRCPFGLGGEKGAEAGIRYIERLLHDDESGLLKPAAFIVEPIQGEGGVIPAPAFWLKELRRLCDEHDILLIFDEIQCGVGKSGYNFAFEESGVIPDILCLSKAIGGGMPMSLLVIKQEYDTWKPGEHTGTFRGNQLAMVAGAKALEIIKRDKLVEHANCAGQYFRHGLEELKRRVDCIAEVRGKGLMLGMELKKPGSEINQFGEPVSDGELTLRVQRAALERGLMVEKGGRDGSVIRFLPPLIISFAQIDFALKVIEEAILASGGSLIETQESNNEWTKHFIQVGQGGSDEFVKVMNHTVSQIKTLFEETGAPYSGLDPVELERRIQSQQFPKQGNSLKAVVTDTSNLIARNSIIVQHPSCIAHLHTPPMISSIVAETIIATLNQSMDSWDQASAATYLEQKVVDWLCGLYALGDHADGIFTSGGTQSNLMGLLLARDWIAKRIAGHSVQQAGLPNCYDKLRIVCSETSHFTIQKSASLLGLGERAVHCVASNNDGSINITALAEALQSLKNEGLIPFTVVGTAGTTDHGAIDNLSAMADLASQHEAWFHVDGAYGGALILSSRKSILKGIEKADSLSVDFHKLFYQTISCGALLVKNKQDFRCLLHHADYLNREHDTLPNLVDKSISTTKRFDALKVFMTMQNVGEATLGEMYDHLLAQTQQVAQIVDELDQFELLAQPLLSTILFRYKGQISTSLDKFNQHLRLAALKRGTAVLGETVFDGKSALKLTILNPCLGISDFHTLFEDIDSLAIELAERGQ</sequence>
<keyword evidence="3 8" id="KW-0032">Aminotransferase</keyword>
<feature type="modified residue" description="N6-(pyridoxal phosphate)lysine" evidence="7">
    <location>
        <position position="792"/>
    </location>
</feature>
<dbReference type="InterPro" id="IPR015422">
    <property type="entry name" value="PyrdxlP-dep_Trfase_small"/>
</dbReference>
<gene>
    <name evidence="8" type="ORF">VIBC2010_13556</name>
</gene>
<dbReference type="Gene3D" id="3.40.640.10">
    <property type="entry name" value="Type I PLP-dependent aspartate aminotransferase-like (Major domain)"/>
    <property type="match status" value="2"/>
</dbReference>
<dbReference type="CDD" id="cd06450">
    <property type="entry name" value="DOPA_deC_like"/>
    <property type="match status" value="1"/>
</dbReference>
<evidence type="ECO:0000256" key="5">
    <source>
        <dbReference type="ARBA" id="ARBA00022898"/>
    </source>
</evidence>
<comment type="cofactor">
    <cofactor evidence="1 7">
        <name>pyridoxal 5'-phosphate</name>
        <dbReference type="ChEBI" id="CHEBI:597326"/>
    </cofactor>
</comment>
<dbReference type="SUPFAM" id="SSF53383">
    <property type="entry name" value="PLP-dependent transferases"/>
    <property type="match status" value="2"/>
</dbReference>
<accession>E3BQD0</accession>
<dbReference type="Gene3D" id="1.20.1650.10">
    <property type="entry name" value="PLP-dependent transferases"/>
    <property type="match status" value="1"/>
</dbReference>
<evidence type="ECO:0000313" key="9">
    <source>
        <dbReference type="Proteomes" id="UP000002943"/>
    </source>
</evidence>
<keyword evidence="6" id="KW-0456">Lyase</keyword>
<evidence type="ECO:0000256" key="4">
    <source>
        <dbReference type="ARBA" id="ARBA00022679"/>
    </source>
</evidence>
<dbReference type="InterPro" id="IPR015424">
    <property type="entry name" value="PyrdxlP-dep_Trfase"/>
</dbReference>
<dbReference type="PANTHER" id="PTHR43552">
    <property type="entry name" value="DIAMINOBUTYRATE--2-OXOGLUTARATE AMINOTRANSFERASE"/>
    <property type="match status" value="1"/>
</dbReference>
<dbReference type="GO" id="GO:0016831">
    <property type="term" value="F:carboxy-lyase activity"/>
    <property type="evidence" value="ECO:0007669"/>
    <property type="project" value="InterPro"/>
</dbReference>
<comment type="caution">
    <text evidence="8">The sequence shown here is derived from an EMBL/GenBank/DDBJ whole genome shotgun (WGS) entry which is preliminary data.</text>
</comment>
<dbReference type="GO" id="GO:0008483">
    <property type="term" value="F:transaminase activity"/>
    <property type="evidence" value="ECO:0007669"/>
    <property type="project" value="UniProtKB-KW"/>
</dbReference>
<dbReference type="PROSITE" id="PS00392">
    <property type="entry name" value="DDC_GAD_HDC_YDC"/>
    <property type="match status" value="1"/>
</dbReference>
<dbReference type="InterPro" id="IPR021115">
    <property type="entry name" value="Pyridoxal-P_BS"/>
</dbReference>
<reference evidence="8 9" key="1">
    <citation type="journal article" date="2012" name="Int. J. Syst. Evol. Microbiol.">
        <title>Vibrio caribbeanicus sp. nov., isolated from the marine sponge Scleritoderma cyanea.</title>
        <authorList>
            <person name="Hoffmann M."/>
            <person name="Monday S.R."/>
            <person name="Allard M.W."/>
            <person name="Strain E.A."/>
            <person name="Whittaker P."/>
            <person name="Naum M."/>
            <person name="McCarthy P.J."/>
            <person name="Lopez J.V."/>
            <person name="Fischer M."/>
            <person name="Brown E.W."/>
        </authorList>
    </citation>
    <scope>NUCLEOTIDE SEQUENCE [LARGE SCALE GENOMIC DNA]</scope>
    <source>
        <strain evidence="8 9">ATCC BAA-2122</strain>
    </source>
</reference>
<evidence type="ECO:0000256" key="2">
    <source>
        <dbReference type="ARBA" id="ARBA00008954"/>
    </source>
</evidence>
<dbReference type="CDD" id="cd00610">
    <property type="entry name" value="OAT_like"/>
    <property type="match status" value="1"/>
</dbReference>
<dbReference type="InterPro" id="IPR002129">
    <property type="entry name" value="PyrdxlP-dep_de-COase"/>
</dbReference>
<dbReference type="Pfam" id="PF00202">
    <property type="entry name" value="Aminotran_3"/>
    <property type="match status" value="1"/>
</dbReference>
<keyword evidence="4 8" id="KW-0808">Transferase</keyword>
<proteinExistence type="inferred from homology"/>
<dbReference type="Pfam" id="PF00282">
    <property type="entry name" value="Pyridoxal_deC"/>
    <property type="match status" value="1"/>
</dbReference>
<dbReference type="eggNOG" id="COG0076">
    <property type="taxonomic scope" value="Bacteria"/>
</dbReference>
<dbReference type="Proteomes" id="UP000002943">
    <property type="component" value="Unassembled WGS sequence"/>
</dbReference>
<evidence type="ECO:0000256" key="3">
    <source>
        <dbReference type="ARBA" id="ARBA00022576"/>
    </source>
</evidence>
<keyword evidence="5 7" id="KW-0663">Pyridoxal phosphate</keyword>
<dbReference type="OrthoDB" id="9803665at2"/>
<dbReference type="EMBL" id="AEIU01000120">
    <property type="protein sequence ID" value="EFP94754.1"/>
    <property type="molecule type" value="Genomic_DNA"/>
</dbReference>
<dbReference type="NCBIfam" id="TIGR00709">
    <property type="entry name" value="dat"/>
    <property type="match status" value="1"/>
</dbReference>
<evidence type="ECO:0000256" key="1">
    <source>
        <dbReference type="ARBA" id="ARBA00001933"/>
    </source>
</evidence>
<evidence type="ECO:0000256" key="6">
    <source>
        <dbReference type="ARBA" id="ARBA00023239"/>
    </source>
</evidence>
<dbReference type="InterPro" id="IPR015421">
    <property type="entry name" value="PyrdxlP-dep_Trfase_major"/>
</dbReference>
<dbReference type="RefSeq" id="WP_009603411.1">
    <property type="nucleotide sequence ID" value="NZ_AEIU01000120.1"/>
</dbReference>
<dbReference type="PANTHER" id="PTHR43552:SF1">
    <property type="entry name" value="DIAMINOBUTYRATE--2-OXOGLUTARATE AMINOTRANSFERASE"/>
    <property type="match status" value="1"/>
</dbReference>
<organism evidence="8 9">
    <name type="scientific">Vibrio caribbeanicus ATCC BAA-2122</name>
    <dbReference type="NCBI Taxonomy" id="796620"/>
    <lineage>
        <taxon>Bacteria</taxon>
        <taxon>Pseudomonadati</taxon>
        <taxon>Pseudomonadota</taxon>
        <taxon>Gammaproteobacteria</taxon>
        <taxon>Vibrionales</taxon>
        <taxon>Vibrionaceae</taxon>
        <taxon>Vibrio</taxon>
    </lineage>
</organism>
<dbReference type="GO" id="GO:0030170">
    <property type="term" value="F:pyridoxal phosphate binding"/>
    <property type="evidence" value="ECO:0007669"/>
    <property type="project" value="InterPro"/>
</dbReference>
<dbReference type="STRING" id="796620.VIBC2010_13556"/>
<dbReference type="FunFam" id="3.40.640.10:FF:000004">
    <property type="entry name" value="Acetylornithine aminotransferase"/>
    <property type="match status" value="1"/>
</dbReference>
<keyword evidence="9" id="KW-1185">Reference proteome</keyword>
<dbReference type="Gene3D" id="3.90.1150.10">
    <property type="entry name" value="Aspartate Aminotransferase, domain 1"/>
    <property type="match status" value="2"/>
</dbReference>
<evidence type="ECO:0000313" key="8">
    <source>
        <dbReference type="EMBL" id="EFP94754.1"/>
    </source>
</evidence>
<name>E3BQD0_9VIBR</name>
<dbReference type="InterPro" id="IPR005814">
    <property type="entry name" value="Aminotrans_3"/>
</dbReference>
<dbReference type="eggNOG" id="COG0160">
    <property type="taxonomic scope" value="Bacteria"/>
</dbReference>
<dbReference type="AlphaFoldDB" id="E3BQD0"/>
<protein>
    <submittedName>
        <fullName evidence="8">Aminotransferase, class III/decarboxylase, group II</fullName>
    </submittedName>
</protein>
<evidence type="ECO:0000256" key="7">
    <source>
        <dbReference type="PIRSR" id="PIRSR602129-50"/>
    </source>
</evidence>
<dbReference type="GO" id="GO:0019752">
    <property type="term" value="P:carboxylic acid metabolic process"/>
    <property type="evidence" value="ECO:0007669"/>
    <property type="project" value="InterPro"/>
</dbReference>